<evidence type="ECO:0000256" key="5">
    <source>
        <dbReference type="ARBA" id="ARBA00022833"/>
    </source>
</evidence>
<dbReference type="InterPro" id="IPR021752">
    <property type="entry name" value="TF_Rrn7_Zf"/>
</dbReference>
<dbReference type="GO" id="GO:0070860">
    <property type="term" value="C:RNA polymerase I core factor complex"/>
    <property type="evidence" value="ECO:0007669"/>
    <property type="project" value="EnsemblFungi"/>
</dbReference>
<comment type="subcellular location">
    <subcellularLocation>
        <location evidence="1">Nucleus</location>
        <location evidence="1">Nucleolus</location>
    </subcellularLocation>
</comment>
<proteinExistence type="inferred from homology"/>
<dbReference type="Pfam" id="PF11781">
    <property type="entry name" value="Zn_ribbon_RRN7"/>
    <property type="match status" value="1"/>
</dbReference>
<evidence type="ECO:0000256" key="6">
    <source>
        <dbReference type="ARBA" id="ARBA00023015"/>
    </source>
</evidence>
<keyword evidence="9" id="KW-0539">Nucleus</keyword>
<keyword evidence="15" id="KW-1185">Reference proteome</keyword>
<evidence type="ECO:0000256" key="9">
    <source>
        <dbReference type="ARBA" id="ARBA00023242"/>
    </source>
</evidence>
<dbReference type="InterPro" id="IPR048538">
    <property type="entry name" value="Rrn7_cyclin_C"/>
</dbReference>
<evidence type="ECO:0000256" key="10">
    <source>
        <dbReference type="SAM" id="MobiDB-lite"/>
    </source>
</evidence>
<name>I2H1Z2_HENB6</name>
<dbReference type="GO" id="GO:0017025">
    <property type="term" value="F:TBP-class protein binding"/>
    <property type="evidence" value="ECO:0007669"/>
    <property type="project" value="EnsemblFungi"/>
</dbReference>
<evidence type="ECO:0000256" key="3">
    <source>
        <dbReference type="ARBA" id="ARBA00022723"/>
    </source>
</evidence>
<keyword evidence="7" id="KW-0238">DNA-binding</keyword>
<evidence type="ECO:0000259" key="12">
    <source>
        <dbReference type="Pfam" id="PF20644"/>
    </source>
</evidence>
<dbReference type="OMA" id="DILRWIC"/>
<dbReference type="GO" id="GO:0001164">
    <property type="term" value="F:RNA polymerase I core promoter sequence-specific DNA binding"/>
    <property type="evidence" value="ECO:0007669"/>
    <property type="project" value="EnsemblFungi"/>
</dbReference>
<gene>
    <name evidence="14" type="primary">TBLA0C05970</name>
    <name evidence="14" type="ORF">TBLA_0C05970</name>
</gene>
<keyword evidence="8" id="KW-0804">Transcription</keyword>
<dbReference type="RefSeq" id="XP_004179913.1">
    <property type="nucleotide sequence ID" value="XM_004179865.1"/>
</dbReference>
<comment type="similarity">
    <text evidence="2">Belongs to the RRN7/TAF1B family.</text>
</comment>
<dbReference type="HOGENOM" id="CLU_016553_3_0_1"/>
<dbReference type="InterPro" id="IPR033599">
    <property type="entry name" value="TAF1B/Rrn7"/>
</dbReference>
<protein>
    <submittedName>
        <fullName evidence="14">Uncharacterized protein</fullName>
    </submittedName>
</protein>
<dbReference type="GeneID" id="14495374"/>
<accession>I2H1Z2</accession>
<keyword evidence="4" id="KW-0863">Zinc-finger</keyword>
<dbReference type="FunCoup" id="I2H1Z2">
    <property type="interactions" value="62"/>
</dbReference>
<feature type="domain" description="Rrn7/TAF1B N-terminal cyclin" evidence="12">
    <location>
        <begin position="145"/>
        <end position="189"/>
    </location>
</feature>
<evidence type="ECO:0000313" key="14">
    <source>
        <dbReference type="EMBL" id="CCH60394.1"/>
    </source>
</evidence>
<dbReference type="EMBL" id="HE806318">
    <property type="protein sequence ID" value="CCH60394.1"/>
    <property type="molecule type" value="Genomic_DNA"/>
</dbReference>
<sequence length="505" mass="59021">MSTYIRGPLCGIDNCPSRLWRILAGHRTCQYGHVMEGDYEFNDDEDVGSGNAITRRLNLTTNATGNFQSSISLSQSQSILAKSQDKKVYGSKGRLIFVKSFQWILKRQSDWIVKKTNNQLIDRFVKNLWMMYLKSIDGKDEVGLSLVSSISILLIACTQLHISIYTSDFQEWITNGDLLYFKANEKIPSQWRETMPNYYLKILEGGSVPTENQIQNNVLHLLDRLNFEKYCGKLQLSMEPLIFKLILEFTLPCEFFSYVSIAIKDRNDLLEYENVAIKNKVILIKHHPEFRILCYFYFIVTSMLSYDEEIYSTKWLNRYLQIQKDNEEPITMRAIRFDRDVYDWDANDTQDYLKWIETKFLPMQGTPEERKNGGKINIDQRIAKRKLYKMIPIPDTSSETSAIPENINKENNDKIDDENNEMNSDRKYPTKKKGNLTYIGIIQDQYLKLNSDFLNNDEIVSSNKNREQIIDEIKLLYMARLRNQFGISKAEFENGIAEMEQMLNG</sequence>
<dbReference type="InParanoid" id="I2H1Z2"/>
<dbReference type="GO" id="GO:0008270">
    <property type="term" value="F:zinc ion binding"/>
    <property type="evidence" value="ECO:0007669"/>
    <property type="project" value="UniProtKB-KW"/>
</dbReference>
<evidence type="ECO:0000256" key="7">
    <source>
        <dbReference type="ARBA" id="ARBA00023125"/>
    </source>
</evidence>
<feature type="domain" description="RRN7-type" evidence="11">
    <location>
        <begin position="5"/>
        <end position="37"/>
    </location>
</feature>
<dbReference type="KEGG" id="tbl:TBLA_0C05970"/>
<reference evidence="14 15" key="1">
    <citation type="journal article" date="2011" name="Proc. Natl. Acad. Sci. U.S.A.">
        <title>Evolutionary erosion of yeast sex chromosomes by mating-type switching accidents.</title>
        <authorList>
            <person name="Gordon J.L."/>
            <person name="Armisen D."/>
            <person name="Proux-Wera E."/>
            <person name="Oheigeartaigh S.S."/>
            <person name="Byrne K.P."/>
            <person name="Wolfe K.H."/>
        </authorList>
    </citation>
    <scope>NUCLEOTIDE SEQUENCE [LARGE SCALE GENOMIC DNA]</scope>
    <source>
        <strain evidence="15">ATCC 34711 / CBS 6284 / DSM 70876 / NBRC 10599 / NRRL Y-10934 / UCD 77-7</strain>
    </source>
</reference>
<evidence type="ECO:0000259" key="11">
    <source>
        <dbReference type="Pfam" id="PF11781"/>
    </source>
</evidence>
<organism evidence="14 15">
    <name type="scientific">Henningerozyma blattae (strain ATCC 34711 / CBS 6284 / DSM 70876 / NBRC 10599 / NRRL Y-10934 / UCD 77-7)</name>
    <name type="common">Yeast</name>
    <name type="synonym">Tetrapisispora blattae</name>
    <dbReference type="NCBI Taxonomy" id="1071380"/>
    <lineage>
        <taxon>Eukaryota</taxon>
        <taxon>Fungi</taxon>
        <taxon>Dikarya</taxon>
        <taxon>Ascomycota</taxon>
        <taxon>Saccharomycotina</taxon>
        <taxon>Saccharomycetes</taxon>
        <taxon>Saccharomycetales</taxon>
        <taxon>Saccharomycetaceae</taxon>
        <taxon>Henningerozyma</taxon>
    </lineage>
</organism>
<evidence type="ECO:0000256" key="2">
    <source>
        <dbReference type="ARBA" id="ARBA00006899"/>
    </source>
</evidence>
<dbReference type="InterPro" id="IPR048540">
    <property type="entry name" value="Rrn7_cyclin_N"/>
</dbReference>
<keyword evidence="3" id="KW-0479">Metal-binding</keyword>
<dbReference type="PANTHER" id="PTHR31576">
    <property type="entry name" value="TATA BOX-BINDING PROTEIN-ASSOCIATED FACTOR RNA POLYMERASE I SUBUNIT B"/>
    <property type="match status" value="1"/>
</dbReference>
<feature type="domain" description="Rrn7/TAF1B C-terminal cyclin" evidence="13">
    <location>
        <begin position="207"/>
        <end position="360"/>
    </location>
</feature>
<dbReference type="eggNOG" id="ENOG502RYCI">
    <property type="taxonomic scope" value="Eukaryota"/>
</dbReference>
<dbReference type="GO" id="GO:0042790">
    <property type="term" value="P:nucleolar large rRNA transcription by RNA polymerase I"/>
    <property type="evidence" value="ECO:0007669"/>
    <property type="project" value="EnsemblFungi"/>
</dbReference>
<evidence type="ECO:0000256" key="8">
    <source>
        <dbReference type="ARBA" id="ARBA00023163"/>
    </source>
</evidence>
<evidence type="ECO:0000259" key="13">
    <source>
        <dbReference type="Pfam" id="PF20645"/>
    </source>
</evidence>
<dbReference type="PANTHER" id="PTHR31576:SF2">
    <property type="entry name" value="TATA BOX-BINDING PROTEIN-ASSOCIATED FACTOR RNA POLYMERASE I SUBUNIT B"/>
    <property type="match status" value="1"/>
</dbReference>
<dbReference type="Proteomes" id="UP000002866">
    <property type="component" value="Chromosome 3"/>
</dbReference>
<evidence type="ECO:0000256" key="4">
    <source>
        <dbReference type="ARBA" id="ARBA00022771"/>
    </source>
</evidence>
<feature type="region of interest" description="Disordered" evidence="10">
    <location>
        <begin position="409"/>
        <end position="429"/>
    </location>
</feature>
<keyword evidence="6" id="KW-0805">Transcription regulation</keyword>
<keyword evidence="5" id="KW-0862">Zinc</keyword>
<dbReference type="AlphaFoldDB" id="I2H1Z2"/>
<evidence type="ECO:0000256" key="1">
    <source>
        <dbReference type="ARBA" id="ARBA00004604"/>
    </source>
</evidence>
<dbReference type="Pfam" id="PF20644">
    <property type="entry name" value="Rrn7_cyclin_N"/>
    <property type="match status" value="1"/>
</dbReference>
<dbReference type="Pfam" id="PF20645">
    <property type="entry name" value="Rrn7_cyclin_C"/>
    <property type="match status" value="1"/>
</dbReference>
<dbReference type="STRING" id="1071380.I2H1Z2"/>
<evidence type="ECO:0000313" key="15">
    <source>
        <dbReference type="Proteomes" id="UP000002866"/>
    </source>
</evidence>
<dbReference type="OrthoDB" id="428577at2759"/>